<protein>
    <submittedName>
        <fullName evidence="1">Uncharacterized protein</fullName>
    </submittedName>
</protein>
<evidence type="ECO:0000313" key="2">
    <source>
        <dbReference type="Proteomes" id="UP000299102"/>
    </source>
</evidence>
<accession>A0A4C1XZE1</accession>
<gene>
    <name evidence="1" type="ORF">EVAR_97725_1</name>
</gene>
<sequence length="117" mass="13018">MREISSVYLPVYSWLQVAEAVIKVAAYRNKAVLKCYPTHTHIHTISGRRAQTLSLPCWPSRGDNVRDRRINVLYESHAMVNLAATRKWAGPNGGSTTAHSPIPIPEADNTLVIPPDM</sequence>
<proteinExistence type="predicted"/>
<dbReference type="AlphaFoldDB" id="A0A4C1XZE1"/>
<comment type="caution">
    <text evidence="1">The sequence shown here is derived from an EMBL/GenBank/DDBJ whole genome shotgun (WGS) entry which is preliminary data.</text>
</comment>
<reference evidence="1 2" key="1">
    <citation type="journal article" date="2019" name="Commun. Biol.">
        <title>The bagworm genome reveals a unique fibroin gene that provides high tensile strength.</title>
        <authorList>
            <person name="Kono N."/>
            <person name="Nakamura H."/>
            <person name="Ohtoshi R."/>
            <person name="Tomita M."/>
            <person name="Numata K."/>
            <person name="Arakawa K."/>
        </authorList>
    </citation>
    <scope>NUCLEOTIDE SEQUENCE [LARGE SCALE GENOMIC DNA]</scope>
</reference>
<evidence type="ECO:0000313" key="1">
    <source>
        <dbReference type="EMBL" id="GBP67932.1"/>
    </source>
</evidence>
<dbReference type="Proteomes" id="UP000299102">
    <property type="component" value="Unassembled WGS sequence"/>
</dbReference>
<dbReference type="EMBL" id="BGZK01000996">
    <property type="protein sequence ID" value="GBP67932.1"/>
    <property type="molecule type" value="Genomic_DNA"/>
</dbReference>
<name>A0A4C1XZE1_EUMVA</name>
<keyword evidence="2" id="KW-1185">Reference proteome</keyword>
<organism evidence="1 2">
    <name type="scientific">Eumeta variegata</name>
    <name type="common">Bagworm moth</name>
    <name type="synonym">Eumeta japonica</name>
    <dbReference type="NCBI Taxonomy" id="151549"/>
    <lineage>
        <taxon>Eukaryota</taxon>
        <taxon>Metazoa</taxon>
        <taxon>Ecdysozoa</taxon>
        <taxon>Arthropoda</taxon>
        <taxon>Hexapoda</taxon>
        <taxon>Insecta</taxon>
        <taxon>Pterygota</taxon>
        <taxon>Neoptera</taxon>
        <taxon>Endopterygota</taxon>
        <taxon>Lepidoptera</taxon>
        <taxon>Glossata</taxon>
        <taxon>Ditrysia</taxon>
        <taxon>Tineoidea</taxon>
        <taxon>Psychidae</taxon>
        <taxon>Oiketicinae</taxon>
        <taxon>Eumeta</taxon>
    </lineage>
</organism>